<evidence type="ECO:0000259" key="2">
    <source>
        <dbReference type="Pfam" id="PF08668"/>
    </source>
</evidence>
<reference evidence="3" key="1">
    <citation type="submission" date="2021-05" db="EMBL/GenBank/DDBJ databases">
        <title>Energy efficiency and biological interactions define the core microbiome of deep oligotrophic groundwater.</title>
        <authorList>
            <person name="Mehrshad M."/>
            <person name="Lopez-Fernandez M."/>
            <person name="Bell E."/>
            <person name="Bernier-Latmani R."/>
            <person name="Bertilsson S."/>
            <person name="Dopson M."/>
        </authorList>
    </citation>
    <scope>NUCLEOTIDE SEQUENCE</scope>
    <source>
        <strain evidence="3">Modern_marine.mb.64</strain>
    </source>
</reference>
<gene>
    <name evidence="3" type="ORF">KJ970_17785</name>
</gene>
<comment type="caution">
    <text evidence="3">The sequence shown here is derived from an EMBL/GenBank/DDBJ whole genome shotgun (WGS) entry which is preliminary data.</text>
</comment>
<protein>
    <submittedName>
        <fullName evidence="3">HDOD domain-containing protein</fullName>
    </submittedName>
</protein>
<feature type="domain" description="HDOD" evidence="2">
    <location>
        <begin position="355"/>
        <end position="478"/>
    </location>
</feature>
<dbReference type="Pfam" id="PF08668">
    <property type="entry name" value="HDOD"/>
    <property type="match status" value="1"/>
</dbReference>
<evidence type="ECO:0000313" key="3">
    <source>
        <dbReference type="EMBL" id="MBU2692772.1"/>
    </source>
</evidence>
<dbReference type="EMBL" id="JAHJDP010000099">
    <property type="protein sequence ID" value="MBU2692772.1"/>
    <property type="molecule type" value="Genomic_DNA"/>
</dbReference>
<dbReference type="Gene3D" id="1.10.3210.10">
    <property type="entry name" value="Hypothetical protein af1432"/>
    <property type="match status" value="1"/>
</dbReference>
<dbReference type="SUPFAM" id="SSF109604">
    <property type="entry name" value="HD-domain/PDEase-like"/>
    <property type="match status" value="1"/>
</dbReference>
<proteinExistence type="predicted"/>
<accession>A0A948S0U1</accession>
<feature type="region of interest" description="Disordered" evidence="1">
    <location>
        <begin position="216"/>
        <end position="248"/>
    </location>
</feature>
<organism evidence="3 4">
    <name type="scientific">Eiseniibacteriota bacterium</name>
    <dbReference type="NCBI Taxonomy" id="2212470"/>
    <lineage>
        <taxon>Bacteria</taxon>
        <taxon>Candidatus Eiseniibacteriota</taxon>
    </lineage>
</organism>
<feature type="compositionally biased region" description="Polar residues" evidence="1">
    <location>
        <begin position="235"/>
        <end position="245"/>
    </location>
</feature>
<name>A0A948S0U1_UNCEI</name>
<sequence>MTHHQDAFLPQNHGLKYPHPFDVFIVSEGGGKRIPLRGRGLSRHGFAAQPMGDARGAALPSQAIAAIRIHSSVPKVILTRCLRNERSSLTGGCVYYDLAYSTGFSQAMMLQALSISGRGILHNLVAMGLLKKMSRKEQIEILSDAVVLPIDVGEHDLTPILPTTGLFYLGNGKLTAGSGPALNHAMNAGDVMGWADLDRSRPPSVRVKVNQPSSLWLLPTLESTPQPNPEHQRSQETQAPSNTPSARDPLKLFQEGLRRTLEAMGPERLHYFPAAAISDGIQQEIEEHAEDQNFSTTGILKLWGHDRTYLLPPPPGLAGRGTELTDSEWKAIPKWLDGVLPVSSSLEMNPPSNMQISYQTGLSGNIKTPLRFAMDPDELRYSMLAMAVWAQELGRLLKYPQPGHLAHLGLLEEVGLLLRLEDQPTLMGEIRRFSKTCGIDPLVPEAVIFEADHARLAHDLIIGWGFDRTIADAVIEFHDRDPNRDISKETGLLTVAHTLAARTLNLEAMAYHPPQAVVAVMKRIGISKDVLAALVQKTPRVLKILNNLIDRPPSLKAA</sequence>
<evidence type="ECO:0000313" key="4">
    <source>
        <dbReference type="Proteomes" id="UP000777784"/>
    </source>
</evidence>
<dbReference type="AlphaFoldDB" id="A0A948S0U1"/>
<evidence type="ECO:0000256" key="1">
    <source>
        <dbReference type="SAM" id="MobiDB-lite"/>
    </source>
</evidence>
<dbReference type="Proteomes" id="UP000777784">
    <property type="component" value="Unassembled WGS sequence"/>
</dbReference>
<dbReference type="InterPro" id="IPR013976">
    <property type="entry name" value="HDOD"/>
</dbReference>